<proteinExistence type="predicted"/>
<reference evidence="6" key="2">
    <citation type="submission" date="2025-09" db="UniProtKB">
        <authorList>
            <consortium name="Ensembl"/>
        </authorList>
    </citation>
    <scope>IDENTIFICATION</scope>
</reference>
<dbReference type="SUPFAM" id="SSF49842">
    <property type="entry name" value="TNF-like"/>
    <property type="match status" value="1"/>
</dbReference>
<reference evidence="6" key="1">
    <citation type="submission" date="2025-08" db="UniProtKB">
        <authorList>
            <consortium name="Ensembl"/>
        </authorList>
    </citation>
    <scope>IDENTIFICATION</scope>
</reference>
<evidence type="ECO:0000256" key="3">
    <source>
        <dbReference type="ARBA" id="ARBA00022729"/>
    </source>
</evidence>
<gene>
    <name evidence="6" type="primary">LOC127363982</name>
</gene>
<dbReference type="AlphaFoldDB" id="A0A8C4GIZ1"/>
<keyword evidence="3" id="KW-0732">Signal</keyword>
<organism evidence="6 7">
    <name type="scientific">Dicentrarchus labrax</name>
    <name type="common">European seabass</name>
    <name type="synonym">Morone labrax</name>
    <dbReference type="NCBI Taxonomy" id="13489"/>
    <lineage>
        <taxon>Eukaryota</taxon>
        <taxon>Metazoa</taxon>
        <taxon>Chordata</taxon>
        <taxon>Craniata</taxon>
        <taxon>Vertebrata</taxon>
        <taxon>Euteleostomi</taxon>
        <taxon>Actinopterygii</taxon>
        <taxon>Neopterygii</taxon>
        <taxon>Teleostei</taxon>
        <taxon>Neoteleostei</taxon>
        <taxon>Acanthomorphata</taxon>
        <taxon>Eupercaria</taxon>
        <taxon>Moronidae</taxon>
        <taxon>Dicentrarchus</taxon>
    </lineage>
</organism>
<dbReference type="GO" id="GO:0005576">
    <property type="term" value="C:extracellular region"/>
    <property type="evidence" value="ECO:0007669"/>
    <property type="project" value="UniProtKB-SubCell"/>
</dbReference>
<dbReference type="SMART" id="SM00110">
    <property type="entry name" value="C1Q"/>
    <property type="match status" value="1"/>
</dbReference>
<accession>A0A8C4GIZ1</accession>
<dbReference type="InterPro" id="IPR008983">
    <property type="entry name" value="Tumour_necrosis_fac-like_dom"/>
</dbReference>
<keyword evidence="7" id="KW-1185">Reference proteome</keyword>
<dbReference type="PRINTS" id="PR00007">
    <property type="entry name" value="COMPLEMNTC1Q"/>
</dbReference>
<feature type="transmembrane region" description="Helical" evidence="4">
    <location>
        <begin position="33"/>
        <end position="59"/>
    </location>
</feature>
<protein>
    <recommendedName>
        <fullName evidence="5">C1q domain-containing protein</fullName>
    </recommendedName>
</protein>
<evidence type="ECO:0000313" key="6">
    <source>
        <dbReference type="Ensembl" id="ENSDLAP00005012226.2"/>
    </source>
</evidence>
<keyword evidence="4" id="KW-0812">Transmembrane</keyword>
<dbReference type="Gene3D" id="2.60.120.40">
    <property type="match status" value="1"/>
</dbReference>
<sequence>MAQGTVYKSQTFSCSVPQTDIEKEEEKIILQQVIILDICINFTMKMLAVSVLVVAMMALTHGADSCDFLKEFGAMKEKQRVMETRLTDSETKLKESENQILELKKKERTVVVFSAATDQRGTIGPFRTDTTLVYKVVKSNIGNAYSQSTGTFIAPVPGIYYFTLFYHAGGSRPAYLTLMKNNEVVVTTSDHATSHDGADNGGNAVFLQLKQGDCVYVRLRANTHVWGSNFGTTFSGFLVSQV</sequence>
<evidence type="ECO:0000259" key="5">
    <source>
        <dbReference type="PROSITE" id="PS50871"/>
    </source>
</evidence>
<dbReference type="PROSITE" id="PS50871">
    <property type="entry name" value="C1Q"/>
    <property type="match status" value="1"/>
</dbReference>
<evidence type="ECO:0000256" key="1">
    <source>
        <dbReference type="ARBA" id="ARBA00004613"/>
    </source>
</evidence>
<dbReference type="RefSeq" id="XP_051256974.1">
    <property type="nucleotide sequence ID" value="XM_051401014.1"/>
</dbReference>
<name>A0A8C4GIZ1_DICLA</name>
<dbReference type="PANTHER" id="PTHR22923:SF102">
    <property type="entry name" value="CEREBELLIN 13-RELATED"/>
    <property type="match status" value="1"/>
</dbReference>
<dbReference type="GeneID" id="127363982"/>
<dbReference type="InterPro" id="IPR050822">
    <property type="entry name" value="Cerebellin_Synaptic_Org"/>
</dbReference>
<evidence type="ECO:0000256" key="4">
    <source>
        <dbReference type="SAM" id="Phobius"/>
    </source>
</evidence>
<keyword evidence="2" id="KW-0964">Secreted</keyword>
<dbReference type="Pfam" id="PF00386">
    <property type="entry name" value="C1q"/>
    <property type="match status" value="1"/>
</dbReference>
<dbReference type="PANTHER" id="PTHR22923">
    <property type="entry name" value="CEREBELLIN-RELATED"/>
    <property type="match status" value="1"/>
</dbReference>
<evidence type="ECO:0000256" key="2">
    <source>
        <dbReference type="ARBA" id="ARBA00022525"/>
    </source>
</evidence>
<feature type="domain" description="C1q" evidence="5">
    <location>
        <begin position="107"/>
        <end position="242"/>
    </location>
</feature>
<dbReference type="Ensembl" id="ENSDLAT00005013355.2">
    <property type="protein sequence ID" value="ENSDLAP00005012226.2"/>
    <property type="gene ID" value="ENSDLAG00005006211.2"/>
</dbReference>
<comment type="subcellular location">
    <subcellularLocation>
        <location evidence="1">Secreted</location>
    </subcellularLocation>
</comment>
<dbReference type="Proteomes" id="UP000694389">
    <property type="component" value="Unassembled WGS sequence"/>
</dbReference>
<keyword evidence="4" id="KW-1133">Transmembrane helix</keyword>
<keyword evidence="4" id="KW-0472">Membrane</keyword>
<dbReference type="InterPro" id="IPR001073">
    <property type="entry name" value="C1q_dom"/>
</dbReference>
<dbReference type="GeneTree" id="ENSGT00940000163520"/>
<evidence type="ECO:0000313" key="7">
    <source>
        <dbReference type="Proteomes" id="UP000694389"/>
    </source>
</evidence>